<dbReference type="PROSITE" id="PS00678">
    <property type="entry name" value="WD_REPEATS_1"/>
    <property type="match status" value="3"/>
</dbReference>
<feature type="domain" description="F-box" evidence="5">
    <location>
        <begin position="96"/>
        <end position="142"/>
    </location>
</feature>
<dbReference type="PRINTS" id="PR00320">
    <property type="entry name" value="GPROTEINBRPT"/>
</dbReference>
<evidence type="ECO:0000313" key="6">
    <source>
        <dbReference type="EMBL" id="KAG2201053.1"/>
    </source>
</evidence>
<dbReference type="Gene3D" id="1.20.1280.50">
    <property type="match status" value="1"/>
</dbReference>
<evidence type="ECO:0000256" key="2">
    <source>
        <dbReference type="ARBA" id="ARBA00022737"/>
    </source>
</evidence>
<feature type="repeat" description="WD" evidence="3">
    <location>
        <begin position="229"/>
        <end position="270"/>
    </location>
</feature>
<dbReference type="PROSITE" id="PS50181">
    <property type="entry name" value="FBOX"/>
    <property type="match status" value="1"/>
</dbReference>
<dbReference type="AlphaFoldDB" id="A0A8H7V2L0"/>
<dbReference type="InterPro" id="IPR036322">
    <property type="entry name" value="WD40_repeat_dom_sf"/>
</dbReference>
<dbReference type="SMART" id="SM00320">
    <property type="entry name" value="WD40"/>
    <property type="match status" value="7"/>
</dbReference>
<dbReference type="CDD" id="cd00200">
    <property type="entry name" value="WD40"/>
    <property type="match status" value="1"/>
</dbReference>
<evidence type="ECO:0000259" key="5">
    <source>
        <dbReference type="PROSITE" id="PS50181"/>
    </source>
</evidence>
<accession>A0A8H7V2L0</accession>
<evidence type="ECO:0000256" key="4">
    <source>
        <dbReference type="SAM" id="MobiDB-lite"/>
    </source>
</evidence>
<feature type="region of interest" description="Disordered" evidence="4">
    <location>
        <begin position="37"/>
        <end position="58"/>
    </location>
</feature>
<dbReference type="InterPro" id="IPR053299">
    <property type="entry name" value="ASTRA_WD_repeat"/>
</dbReference>
<dbReference type="SMART" id="SM00256">
    <property type="entry name" value="FBOX"/>
    <property type="match status" value="1"/>
</dbReference>
<feature type="compositionally biased region" description="Polar residues" evidence="4">
    <location>
        <begin position="46"/>
        <end position="55"/>
    </location>
</feature>
<dbReference type="Gene3D" id="2.130.10.10">
    <property type="entry name" value="YVTN repeat-like/Quinoprotein amine dehydrogenase"/>
    <property type="match status" value="2"/>
</dbReference>
<proteinExistence type="predicted"/>
<feature type="repeat" description="WD" evidence="3">
    <location>
        <begin position="353"/>
        <end position="392"/>
    </location>
</feature>
<feature type="repeat" description="WD" evidence="3">
    <location>
        <begin position="393"/>
        <end position="432"/>
    </location>
</feature>
<reference evidence="6" key="1">
    <citation type="submission" date="2020-12" db="EMBL/GenBank/DDBJ databases">
        <title>Metabolic potential, ecology and presence of endohyphal bacteria is reflected in genomic diversity of Mucoromycotina.</title>
        <authorList>
            <person name="Muszewska A."/>
            <person name="Okrasinska A."/>
            <person name="Steczkiewicz K."/>
            <person name="Drgas O."/>
            <person name="Orlowska M."/>
            <person name="Perlinska-Lenart U."/>
            <person name="Aleksandrzak-Piekarczyk T."/>
            <person name="Szatraj K."/>
            <person name="Zielenkiewicz U."/>
            <person name="Pilsyk S."/>
            <person name="Malc E."/>
            <person name="Mieczkowski P."/>
            <person name="Kruszewska J.S."/>
            <person name="Biernat P."/>
            <person name="Pawlowska J."/>
        </authorList>
    </citation>
    <scope>NUCLEOTIDE SEQUENCE</scope>
    <source>
        <strain evidence="6">WA0000017839</strain>
    </source>
</reference>
<gene>
    <name evidence="6" type="ORF">INT47_010805</name>
</gene>
<dbReference type="InterPro" id="IPR036047">
    <property type="entry name" value="F-box-like_dom_sf"/>
</dbReference>
<keyword evidence="2" id="KW-0677">Repeat</keyword>
<dbReference type="Proteomes" id="UP000603453">
    <property type="component" value="Unassembled WGS sequence"/>
</dbReference>
<evidence type="ECO:0000256" key="1">
    <source>
        <dbReference type="ARBA" id="ARBA00022574"/>
    </source>
</evidence>
<dbReference type="InterPro" id="IPR019775">
    <property type="entry name" value="WD40_repeat_CS"/>
</dbReference>
<dbReference type="Pfam" id="PF00400">
    <property type="entry name" value="WD40"/>
    <property type="match status" value="6"/>
</dbReference>
<sequence length="474" mass="53316">MTYSLSLIFSSGGYSTDKHQAAIPTYITISPRKDGITAKTKRLNPQRRSSTSSFSPLKRKLKASSSNFSSILPKFRAIERRPSSTYSSDTLMPDITRSILALPNEILSCVLYYLDYTSVHKLSRTCSKLYTVCHDNELWRRFLFADFQAITPPTPADPTIKDYLKLYQNHLKLGQRWLTGKVNTRFLQGHEDSVYCLGWISKDILLSGSRDKTLKMWHVPTNTCIRTIENEHSGSILCIRVDQKNQLVMTGSSDTTCTLWSLPQMQPIMKLTGHRHNVLDVCLVNQNRIVTSSRDHTLRVWDRETGLELRQMVGHTASVNAMEPVGRNRVVSASGDSSIKLWDIDTGECIRTMHGHKLGLACVKYSDGRLYSGGLDGKIKVWDIETGECVHTMFGHAGMIRSIDYVNKKIVTGSYDRTLKVWDTETGACILSFQSGHSNWIFNVLSSGTRIVSSGQEKRIMVLDFGSGLTPLCN</sequence>
<dbReference type="InterPro" id="IPR001680">
    <property type="entry name" value="WD40_rpt"/>
</dbReference>
<dbReference type="SUPFAM" id="SSF50978">
    <property type="entry name" value="WD40 repeat-like"/>
    <property type="match status" value="1"/>
</dbReference>
<name>A0A8H7V2L0_9FUNG</name>
<organism evidence="6 7">
    <name type="scientific">Mucor saturninus</name>
    <dbReference type="NCBI Taxonomy" id="64648"/>
    <lineage>
        <taxon>Eukaryota</taxon>
        <taxon>Fungi</taxon>
        <taxon>Fungi incertae sedis</taxon>
        <taxon>Mucoromycota</taxon>
        <taxon>Mucoromycotina</taxon>
        <taxon>Mucoromycetes</taxon>
        <taxon>Mucorales</taxon>
        <taxon>Mucorineae</taxon>
        <taxon>Mucoraceae</taxon>
        <taxon>Mucor</taxon>
    </lineage>
</organism>
<evidence type="ECO:0000256" key="3">
    <source>
        <dbReference type="PROSITE-ProRule" id="PRU00221"/>
    </source>
</evidence>
<comment type="caution">
    <text evidence="6">The sequence shown here is derived from an EMBL/GenBank/DDBJ whole genome shotgun (WGS) entry which is preliminary data.</text>
</comment>
<dbReference type="PANTHER" id="PTHR44156">
    <property type="entry name" value="SUPERNUMERARY LIMBS, ISOFORM B-RELATED"/>
    <property type="match status" value="1"/>
</dbReference>
<feature type="repeat" description="WD" evidence="3">
    <location>
        <begin position="312"/>
        <end position="352"/>
    </location>
</feature>
<dbReference type="OrthoDB" id="19711at2759"/>
<keyword evidence="1 3" id="KW-0853">WD repeat</keyword>
<dbReference type="InterPro" id="IPR020472">
    <property type="entry name" value="WD40_PAC1"/>
</dbReference>
<dbReference type="PROSITE" id="PS50294">
    <property type="entry name" value="WD_REPEATS_REGION"/>
    <property type="match status" value="5"/>
</dbReference>
<dbReference type="Pfam" id="PF12937">
    <property type="entry name" value="F-box-like"/>
    <property type="match status" value="1"/>
</dbReference>
<feature type="repeat" description="WD" evidence="3">
    <location>
        <begin position="187"/>
        <end position="227"/>
    </location>
</feature>
<dbReference type="SUPFAM" id="SSF81383">
    <property type="entry name" value="F-box domain"/>
    <property type="match status" value="1"/>
</dbReference>
<dbReference type="InterPro" id="IPR001810">
    <property type="entry name" value="F-box_dom"/>
</dbReference>
<evidence type="ECO:0000313" key="7">
    <source>
        <dbReference type="Proteomes" id="UP000603453"/>
    </source>
</evidence>
<keyword evidence="7" id="KW-1185">Reference proteome</keyword>
<dbReference type="InterPro" id="IPR015943">
    <property type="entry name" value="WD40/YVTN_repeat-like_dom_sf"/>
</dbReference>
<dbReference type="PROSITE" id="PS50082">
    <property type="entry name" value="WD_REPEATS_2"/>
    <property type="match status" value="6"/>
</dbReference>
<feature type="repeat" description="WD" evidence="3">
    <location>
        <begin position="271"/>
        <end position="311"/>
    </location>
</feature>
<dbReference type="EMBL" id="JAEPRD010000075">
    <property type="protein sequence ID" value="KAG2201053.1"/>
    <property type="molecule type" value="Genomic_DNA"/>
</dbReference>
<protein>
    <recommendedName>
        <fullName evidence="5">F-box domain-containing protein</fullName>
    </recommendedName>
</protein>